<dbReference type="InterPro" id="IPR027417">
    <property type="entry name" value="P-loop_NTPase"/>
</dbReference>
<feature type="domain" description="ABC transporter" evidence="4">
    <location>
        <begin position="17"/>
        <end position="244"/>
    </location>
</feature>
<keyword evidence="2" id="KW-0547">Nucleotide-binding</keyword>
<dbReference type="Proteomes" id="UP000008812">
    <property type="component" value="Chromosome"/>
</dbReference>
<dbReference type="GO" id="GO:0016887">
    <property type="term" value="F:ATP hydrolysis activity"/>
    <property type="evidence" value="ECO:0007669"/>
    <property type="project" value="InterPro"/>
</dbReference>
<protein>
    <submittedName>
        <fullName evidence="5">ABC transporter ATP-binding protein</fullName>
    </submittedName>
</protein>
<evidence type="ECO:0000259" key="4">
    <source>
        <dbReference type="PROSITE" id="PS50893"/>
    </source>
</evidence>
<gene>
    <name evidence="5" type="ordered locus">MARTH_orf539</name>
</gene>
<evidence type="ECO:0000256" key="1">
    <source>
        <dbReference type="ARBA" id="ARBA00022448"/>
    </source>
</evidence>
<name>B3PMV2_META1</name>
<organism evidence="5 6">
    <name type="scientific">Metamycoplasma arthritidis (strain 158L3-1)</name>
    <name type="common">Mycoplasma arthritidis</name>
    <dbReference type="NCBI Taxonomy" id="243272"/>
    <lineage>
        <taxon>Bacteria</taxon>
        <taxon>Bacillati</taxon>
        <taxon>Mycoplasmatota</taxon>
        <taxon>Mycoplasmoidales</taxon>
        <taxon>Metamycoplasmataceae</taxon>
        <taxon>Metamycoplasma</taxon>
    </lineage>
</organism>
<keyword evidence="3 5" id="KW-0067">ATP-binding</keyword>
<keyword evidence="6" id="KW-1185">Reference proteome</keyword>
<accession>B3PMV2</accession>
<dbReference type="HOGENOM" id="CLU_000604_1_2_14"/>
<dbReference type="PANTHER" id="PTHR42939">
    <property type="entry name" value="ABC TRANSPORTER ATP-BINDING PROTEIN ALBC-RELATED"/>
    <property type="match status" value="1"/>
</dbReference>
<evidence type="ECO:0000256" key="2">
    <source>
        <dbReference type="ARBA" id="ARBA00022741"/>
    </source>
</evidence>
<dbReference type="AlphaFoldDB" id="B3PMV2"/>
<evidence type="ECO:0000256" key="3">
    <source>
        <dbReference type="ARBA" id="ARBA00022840"/>
    </source>
</evidence>
<sequence>MKKAKYIEKDDDENVIFKAQNIFKSIKKKILLDNVTFKLTKKSFHVLLGHNGAGKSTLLNICSGNDKSYNGDIYFKNEDINLVKIRKSFLFFSTNLSFPIWWNVLEYIKNFSYFFNNKFLAKRKMIDKLVEYELEHKIKQNPSHLSSGEKKKLAIILVDLLKPELVFLDEPDSNLDIDVRKFIYQKLKNIANQGSTILISSHYNNEVKNYADYVISIEKGKIINSKHINDLTNSKNLVDELIKERMKEDD</sequence>
<dbReference type="KEGG" id="mat:MARTH_orf539"/>
<dbReference type="InterPro" id="IPR051782">
    <property type="entry name" value="ABC_Transporter_VariousFunc"/>
</dbReference>
<dbReference type="SUPFAM" id="SSF52540">
    <property type="entry name" value="P-loop containing nucleoside triphosphate hydrolases"/>
    <property type="match status" value="1"/>
</dbReference>
<dbReference type="CDD" id="cd03230">
    <property type="entry name" value="ABC_DR_subfamily_A"/>
    <property type="match status" value="1"/>
</dbReference>
<reference evidence="5 6" key="1">
    <citation type="journal article" date="2008" name="Infect. Immun.">
        <title>Genome of Mycoplasma arthritidis.</title>
        <authorList>
            <person name="Dybvig K."/>
            <person name="Zuhua C."/>
            <person name="Lao P."/>
            <person name="Jordan D.S."/>
            <person name="French C.T."/>
            <person name="Tu A.H."/>
            <person name="Loraine A.E."/>
        </authorList>
    </citation>
    <scope>NUCLEOTIDE SEQUENCE [LARGE SCALE GENOMIC DNA]</scope>
    <source>
        <strain evidence="5 6">158L3-1</strain>
    </source>
</reference>
<dbReference type="InterPro" id="IPR003439">
    <property type="entry name" value="ABC_transporter-like_ATP-bd"/>
</dbReference>
<evidence type="ECO:0000313" key="6">
    <source>
        <dbReference type="Proteomes" id="UP000008812"/>
    </source>
</evidence>
<dbReference type="Pfam" id="PF00005">
    <property type="entry name" value="ABC_tran"/>
    <property type="match status" value="1"/>
</dbReference>
<dbReference type="EMBL" id="CP001047">
    <property type="protein sequence ID" value="ACF07354.1"/>
    <property type="molecule type" value="Genomic_DNA"/>
</dbReference>
<dbReference type="PANTHER" id="PTHR42939:SF1">
    <property type="entry name" value="ABC TRANSPORTER ATP-BINDING PROTEIN ALBC-RELATED"/>
    <property type="match status" value="1"/>
</dbReference>
<proteinExistence type="predicted"/>
<dbReference type="eggNOG" id="COG1126">
    <property type="taxonomic scope" value="Bacteria"/>
</dbReference>
<evidence type="ECO:0000313" key="5">
    <source>
        <dbReference type="EMBL" id="ACF07354.1"/>
    </source>
</evidence>
<dbReference type="Gene3D" id="3.40.50.300">
    <property type="entry name" value="P-loop containing nucleotide triphosphate hydrolases"/>
    <property type="match status" value="1"/>
</dbReference>
<dbReference type="PROSITE" id="PS50893">
    <property type="entry name" value="ABC_TRANSPORTER_2"/>
    <property type="match status" value="1"/>
</dbReference>
<dbReference type="GO" id="GO:0005524">
    <property type="term" value="F:ATP binding"/>
    <property type="evidence" value="ECO:0007669"/>
    <property type="project" value="UniProtKB-KW"/>
</dbReference>
<keyword evidence="1" id="KW-0813">Transport</keyword>
<dbReference type="STRING" id="243272.MARTH_orf539"/>
<dbReference type="RefSeq" id="WP_012498311.1">
    <property type="nucleotide sequence ID" value="NC_011025.1"/>
</dbReference>